<accession>D7MQ08</accession>
<evidence type="ECO:0000256" key="4">
    <source>
        <dbReference type="ARBA" id="ARBA00022845"/>
    </source>
</evidence>
<dbReference type="SMART" id="SM00025">
    <property type="entry name" value="Pumilio"/>
    <property type="match status" value="5"/>
</dbReference>
<dbReference type="PROSITE" id="PS50303">
    <property type="entry name" value="PUM_HD"/>
    <property type="match status" value="1"/>
</dbReference>
<gene>
    <name evidence="9" type="ORF">ARALYDRAFT_683890</name>
</gene>
<feature type="region of interest" description="Disordered" evidence="7">
    <location>
        <begin position="19"/>
        <end position="46"/>
    </location>
</feature>
<reference evidence="10" key="1">
    <citation type="journal article" date="2011" name="Nat. Genet.">
        <title>The Arabidopsis lyrata genome sequence and the basis of rapid genome size change.</title>
        <authorList>
            <person name="Hu T.T."/>
            <person name="Pattyn P."/>
            <person name="Bakker E.G."/>
            <person name="Cao J."/>
            <person name="Cheng J.-F."/>
            <person name="Clark R.M."/>
            <person name="Fahlgren N."/>
            <person name="Fawcett J.A."/>
            <person name="Grimwood J."/>
            <person name="Gundlach H."/>
            <person name="Haberer G."/>
            <person name="Hollister J.D."/>
            <person name="Ossowski S."/>
            <person name="Ottilar R.P."/>
            <person name="Salamov A.A."/>
            <person name="Schneeberger K."/>
            <person name="Spannagl M."/>
            <person name="Wang X."/>
            <person name="Yang L."/>
            <person name="Nasrallah M.E."/>
            <person name="Bergelson J."/>
            <person name="Carrington J.C."/>
            <person name="Gaut B.S."/>
            <person name="Schmutz J."/>
            <person name="Mayer K.F.X."/>
            <person name="Van de Peer Y."/>
            <person name="Grigoriev I.V."/>
            <person name="Nordborg M."/>
            <person name="Weigel D."/>
            <person name="Guo Y.-L."/>
        </authorList>
    </citation>
    <scope>NUCLEOTIDE SEQUENCE [LARGE SCALE GENOMIC DNA]</scope>
    <source>
        <strain evidence="10">cv. MN47</strain>
    </source>
</reference>
<dbReference type="eggNOG" id="KOG2049">
    <property type="taxonomic scope" value="Eukaryota"/>
</dbReference>
<dbReference type="Gramene" id="Al_scaffold_0008_710">
    <property type="protein sequence ID" value="Al_scaffold_0008_710"/>
    <property type="gene ID" value="Al_scaffold_0008_710"/>
</dbReference>
<dbReference type="KEGG" id="aly:9301528"/>
<evidence type="ECO:0000256" key="2">
    <source>
        <dbReference type="ARBA" id="ARBA00022490"/>
    </source>
</evidence>
<evidence type="ECO:0000256" key="7">
    <source>
        <dbReference type="SAM" id="MobiDB-lite"/>
    </source>
</evidence>
<evidence type="ECO:0000259" key="8">
    <source>
        <dbReference type="PROSITE" id="PS50303"/>
    </source>
</evidence>
<feature type="region of interest" description="Disordered" evidence="7">
    <location>
        <begin position="72"/>
        <end position="110"/>
    </location>
</feature>
<dbReference type="SUPFAM" id="SSF48371">
    <property type="entry name" value="ARM repeat"/>
    <property type="match status" value="1"/>
</dbReference>
<dbReference type="PANTHER" id="PTHR12537">
    <property type="entry name" value="RNA BINDING PROTEIN PUMILIO-RELATED"/>
    <property type="match status" value="1"/>
</dbReference>
<feature type="repeat" description="Pumilio" evidence="6">
    <location>
        <begin position="375"/>
        <end position="410"/>
    </location>
</feature>
<evidence type="ECO:0000313" key="9">
    <source>
        <dbReference type="EMBL" id="EFH41713.1"/>
    </source>
</evidence>
<dbReference type="PROSITE" id="PS50302">
    <property type="entry name" value="PUM"/>
    <property type="match status" value="2"/>
</dbReference>
<feature type="compositionally biased region" description="Low complexity" evidence="7">
    <location>
        <begin position="19"/>
        <end position="32"/>
    </location>
</feature>
<dbReference type="GO" id="GO:0005634">
    <property type="term" value="C:nucleus"/>
    <property type="evidence" value="ECO:0007669"/>
    <property type="project" value="EnsemblPlants"/>
</dbReference>
<dbReference type="STRING" id="81972.D7MQ08"/>
<dbReference type="Gene3D" id="1.25.10.10">
    <property type="entry name" value="Leucine-rich Repeat Variant"/>
    <property type="match status" value="1"/>
</dbReference>
<keyword evidence="4" id="KW-0810">Translation regulation</keyword>
<sequence length="505" mass="57519">MDNKFNGERNIWSTATAAEENLSTASSSSQSQPPRMQSLPFLPPENHIHRANGFSSHDSDLQTLESSFGGLSFADSSTVRQNGTRRRPRPRHFSGDGGGGGGSGVNGGGNLFPPSGNLYHHRELEEYFQRFNLNQQRLSYQNNCVNQSYGYDTLDNGFLNGVPYAPRNHVSDENPWGYINQDQMENRRGSLYAIAKDAVWSKKLLETIYQGTKETIDTIFDRIIVHICELMVDPYGKDVVMLLIGKCCSEQIIQIVDLVTQDMFQFVNICFDLRGTAAIQELLDSIHKRANDQIPRIMDLINSVGLQLAKSSNARFLILSCFRLFPLSHCRYLLEVVAQHCYEISIDQNGCCLYQQCLDKNRVPNPEIRQRLISEVISHALRLCLNCYGNYVVQYIVELNNQHVINALVRQLIGNYAHLARNKYGSHVVQKLLRLRGVDTRLIVVDLLSQIDTLLLDPFGNYVIQTAWFVSKDDVRHMLRYHIELNIRLMRCNKFGNKLLEKLSI</sequence>
<keyword evidence="3" id="KW-0677">Repeat</keyword>
<feature type="repeat" description="Pumilio" evidence="6">
    <location>
        <begin position="411"/>
        <end position="446"/>
    </location>
</feature>
<dbReference type="OrthoDB" id="668540at2759"/>
<feature type="domain" description="PUM-HD" evidence="8">
    <location>
        <begin position="165"/>
        <end position="505"/>
    </location>
</feature>
<proteinExistence type="predicted"/>
<name>D7MQ08_ARALL</name>
<dbReference type="Proteomes" id="UP000008694">
    <property type="component" value="Unassembled WGS sequence"/>
</dbReference>
<dbReference type="GO" id="GO:0005737">
    <property type="term" value="C:cytoplasm"/>
    <property type="evidence" value="ECO:0007669"/>
    <property type="project" value="UniProtKB-SubCell"/>
</dbReference>
<evidence type="ECO:0000256" key="1">
    <source>
        <dbReference type="ARBA" id="ARBA00004496"/>
    </source>
</evidence>
<dbReference type="InterPro" id="IPR033133">
    <property type="entry name" value="PUM-HD"/>
</dbReference>
<protein>
    <submittedName>
        <fullName evidence="9">Predicted protein</fullName>
    </submittedName>
</protein>
<dbReference type="AlphaFoldDB" id="D7MQ08"/>
<evidence type="ECO:0000256" key="3">
    <source>
        <dbReference type="ARBA" id="ARBA00022737"/>
    </source>
</evidence>
<dbReference type="Pfam" id="PF00806">
    <property type="entry name" value="PUF"/>
    <property type="match status" value="5"/>
</dbReference>
<comment type="subcellular location">
    <subcellularLocation>
        <location evidence="1">Cytoplasm</location>
    </subcellularLocation>
</comment>
<dbReference type="InterPro" id="IPR016024">
    <property type="entry name" value="ARM-type_fold"/>
</dbReference>
<organism evidence="10">
    <name type="scientific">Arabidopsis lyrata subsp. lyrata</name>
    <name type="common">Lyre-leaved rock-cress</name>
    <dbReference type="NCBI Taxonomy" id="81972"/>
    <lineage>
        <taxon>Eukaryota</taxon>
        <taxon>Viridiplantae</taxon>
        <taxon>Streptophyta</taxon>
        <taxon>Embryophyta</taxon>
        <taxon>Tracheophyta</taxon>
        <taxon>Spermatophyta</taxon>
        <taxon>Magnoliopsida</taxon>
        <taxon>eudicotyledons</taxon>
        <taxon>Gunneridae</taxon>
        <taxon>Pentapetalae</taxon>
        <taxon>rosids</taxon>
        <taxon>malvids</taxon>
        <taxon>Brassicales</taxon>
        <taxon>Brassicaceae</taxon>
        <taxon>Camelineae</taxon>
        <taxon>Arabidopsis</taxon>
    </lineage>
</organism>
<evidence type="ECO:0000256" key="5">
    <source>
        <dbReference type="ARBA" id="ARBA00022884"/>
    </source>
</evidence>
<dbReference type="InterPro" id="IPR001313">
    <property type="entry name" value="Pumilio_RNA-bd_rpt"/>
</dbReference>
<keyword evidence="2" id="KW-0963">Cytoplasm</keyword>
<dbReference type="GO" id="GO:0003729">
    <property type="term" value="F:mRNA binding"/>
    <property type="evidence" value="ECO:0007669"/>
    <property type="project" value="TreeGrafter"/>
</dbReference>
<feature type="compositionally biased region" description="Gly residues" evidence="7">
    <location>
        <begin position="95"/>
        <end position="110"/>
    </location>
</feature>
<feature type="compositionally biased region" description="Basic residues" evidence="7">
    <location>
        <begin position="83"/>
        <end position="92"/>
    </location>
</feature>
<dbReference type="HOGENOM" id="CLU_533583_0_0_1"/>
<dbReference type="GO" id="GO:0006417">
    <property type="term" value="P:regulation of translation"/>
    <property type="evidence" value="ECO:0007669"/>
    <property type="project" value="UniProtKB-KW"/>
</dbReference>
<evidence type="ECO:0000313" key="10">
    <source>
        <dbReference type="Proteomes" id="UP000008694"/>
    </source>
</evidence>
<dbReference type="EMBL" id="GL348720">
    <property type="protein sequence ID" value="EFH41713.1"/>
    <property type="molecule type" value="Genomic_DNA"/>
</dbReference>
<keyword evidence="10" id="KW-1185">Reference proteome</keyword>
<dbReference type="PANTHER" id="PTHR12537:SF186">
    <property type="entry name" value="PUMILIO HOMOLOG 14-RELATED"/>
    <property type="match status" value="1"/>
</dbReference>
<dbReference type="InterPro" id="IPR011989">
    <property type="entry name" value="ARM-like"/>
</dbReference>
<evidence type="ECO:0000256" key="6">
    <source>
        <dbReference type="PROSITE-ProRule" id="PRU00317"/>
    </source>
</evidence>
<keyword evidence="5" id="KW-0694">RNA-binding</keyword>